<dbReference type="PROSITE" id="PS50108">
    <property type="entry name" value="CRIB"/>
    <property type="match status" value="1"/>
</dbReference>
<name>A0A7R8V4N5_HERIL</name>
<dbReference type="Pfam" id="PF00786">
    <property type="entry name" value="PBD"/>
    <property type="match status" value="2"/>
</dbReference>
<dbReference type="EMBL" id="LR899014">
    <property type="protein sequence ID" value="CAD7092791.1"/>
    <property type="molecule type" value="Genomic_DNA"/>
</dbReference>
<feature type="compositionally biased region" description="Polar residues" evidence="1">
    <location>
        <begin position="1"/>
        <end position="15"/>
    </location>
</feature>
<feature type="domain" description="CRIB" evidence="2">
    <location>
        <begin position="134"/>
        <end position="147"/>
    </location>
</feature>
<organism evidence="3 4">
    <name type="scientific">Hermetia illucens</name>
    <name type="common">Black soldier fly</name>
    <dbReference type="NCBI Taxonomy" id="343691"/>
    <lineage>
        <taxon>Eukaryota</taxon>
        <taxon>Metazoa</taxon>
        <taxon>Ecdysozoa</taxon>
        <taxon>Arthropoda</taxon>
        <taxon>Hexapoda</taxon>
        <taxon>Insecta</taxon>
        <taxon>Pterygota</taxon>
        <taxon>Neoptera</taxon>
        <taxon>Endopterygota</taxon>
        <taxon>Diptera</taxon>
        <taxon>Brachycera</taxon>
        <taxon>Stratiomyomorpha</taxon>
        <taxon>Stratiomyidae</taxon>
        <taxon>Hermetiinae</taxon>
        <taxon>Hermetia</taxon>
    </lineage>
</organism>
<proteinExistence type="predicted"/>
<dbReference type="InParanoid" id="A0A7R8V4N5"/>
<dbReference type="InterPro" id="IPR000095">
    <property type="entry name" value="CRIB_dom"/>
</dbReference>
<feature type="compositionally biased region" description="Basic residues" evidence="1">
    <location>
        <begin position="16"/>
        <end position="31"/>
    </location>
</feature>
<accession>A0A7R8V4N5</accession>
<keyword evidence="4" id="KW-1185">Reference proteome</keyword>
<evidence type="ECO:0000256" key="1">
    <source>
        <dbReference type="SAM" id="MobiDB-lite"/>
    </source>
</evidence>
<evidence type="ECO:0000259" key="2">
    <source>
        <dbReference type="PROSITE" id="PS50108"/>
    </source>
</evidence>
<gene>
    <name evidence="3" type="ORF">HERILL_LOCUS15122</name>
</gene>
<feature type="region of interest" description="Disordered" evidence="1">
    <location>
        <begin position="1"/>
        <end position="31"/>
    </location>
</feature>
<dbReference type="SMART" id="SM00285">
    <property type="entry name" value="PBD"/>
    <property type="match status" value="2"/>
</dbReference>
<evidence type="ECO:0000313" key="4">
    <source>
        <dbReference type="Proteomes" id="UP000594454"/>
    </source>
</evidence>
<reference evidence="3 4" key="1">
    <citation type="submission" date="2020-11" db="EMBL/GenBank/DDBJ databases">
        <authorList>
            <person name="Wallbank WR R."/>
            <person name="Pardo Diaz C."/>
            <person name="Kozak K."/>
            <person name="Martin S."/>
            <person name="Jiggins C."/>
            <person name="Moest M."/>
            <person name="Warren A I."/>
            <person name="Generalovic N T."/>
            <person name="Byers J.R.P. K."/>
            <person name="Montejo-Kovacevich G."/>
            <person name="Yen C E."/>
        </authorList>
    </citation>
    <scope>NUCLEOTIDE SEQUENCE [LARGE SCALE GENOMIC DNA]</scope>
</reference>
<dbReference type="Proteomes" id="UP000594454">
    <property type="component" value="Chromosome 6"/>
</dbReference>
<protein>
    <recommendedName>
        <fullName evidence="2">CRIB domain-containing protein</fullName>
    </recommendedName>
</protein>
<dbReference type="Gene3D" id="3.90.810.10">
    <property type="entry name" value="CRIB domain"/>
    <property type="match status" value="2"/>
</dbReference>
<dbReference type="AlphaFoldDB" id="A0A7R8V4N5"/>
<sequence length="168" mass="19690">MNRSSYYDSQYNSMQVKRRDKRKTLSFKRKSTTSSSRVSVASEISDPVDVQRRIHVYHNSETGALEGLPLSWVRAIESGYQDDQGVKCLYEVYPIDKTFHERMRIKNEQLKKHSISTYQKLKNWFRKKSQPEVLSFPTDFHHPVHVTRNPATGELEGLPQEWLKAMAE</sequence>
<dbReference type="OrthoDB" id="248923at2759"/>
<evidence type="ECO:0000313" key="3">
    <source>
        <dbReference type="EMBL" id="CAD7092791.1"/>
    </source>
</evidence>
<dbReference type="InterPro" id="IPR036936">
    <property type="entry name" value="CRIB_dom_sf"/>
</dbReference>